<proteinExistence type="predicted"/>
<name>R2TIB1_9ENTE</name>
<dbReference type="SMART" id="SM01061">
    <property type="entry name" value="CAT_RBD"/>
    <property type="match status" value="1"/>
</dbReference>
<feature type="domain" description="PRD" evidence="2">
    <location>
        <begin position="65"/>
        <end position="170"/>
    </location>
</feature>
<dbReference type="InterPro" id="IPR050661">
    <property type="entry name" value="BglG_antiterminators"/>
</dbReference>
<dbReference type="Pfam" id="PF03123">
    <property type="entry name" value="CAT_RBD"/>
    <property type="match status" value="1"/>
</dbReference>
<dbReference type="GO" id="GO:0006355">
    <property type="term" value="P:regulation of DNA-templated transcription"/>
    <property type="evidence" value="ECO:0007669"/>
    <property type="project" value="InterPro"/>
</dbReference>
<evidence type="ECO:0000313" key="3">
    <source>
        <dbReference type="EMBL" id="EOI06943.1"/>
    </source>
</evidence>
<dbReference type="RefSeq" id="WP_010763708.1">
    <property type="nucleotide sequence ID" value="NZ_ASWB01000004.1"/>
</dbReference>
<dbReference type="InterPro" id="IPR036634">
    <property type="entry name" value="PRD_sf"/>
</dbReference>
<dbReference type="PANTHER" id="PTHR30185:SF15">
    <property type="entry name" value="CRYPTIC BETA-GLUCOSIDE BGL OPERON ANTITERMINATOR"/>
    <property type="match status" value="1"/>
</dbReference>
<evidence type="ECO:0000313" key="4">
    <source>
        <dbReference type="EMBL" id="EOT65285.1"/>
    </source>
</evidence>
<protein>
    <recommendedName>
        <fullName evidence="2">PRD domain-containing protein</fullName>
    </recommendedName>
</protein>
<reference evidence="4 6" key="2">
    <citation type="submission" date="2013-03" db="EMBL/GenBank/DDBJ databases">
        <title>The Genome Sequence of Enterococcus moraviensis BAA-383 (PacBio/Illumina hybrid assembly).</title>
        <authorList>
            <consortium name="The Broad Institute Genomics Platform"/>
            <consortium name="The Broad Institute Genome Sequencing Center for Infectious Disease"/>
            <person name="Earl A."/>
            <person name="Russ C."/>
            <person name="Gilmore M."/>
            <person name="Surin D."/>
            <person name="Walker B."/>
            <person name="Young S."/>
            <person name="Zeng Q."/>
            <person name="Gargeya S."/>
            <person name="Fitzgerald M."/>
            <person name="Haas B."/>
            <person name="Abouelleil A."/>
            <person name="Allen A.W."/>
            <person name="Alvarado L."/>
            <person name="Arachchi H.M."/>
            <person name="Berlin A.M."/>
            <person name="Chapman S.B."/>
            <person name="Gainer-Dewar J."/>
            <person name="Goldberg J."/>
            <person name="Griggs A."/>
            <person name="Gujja S."/>
            <person name="Hansen M."/>
            <person name="Howarth C."/>
            <person name="Imamovic A."/>
            <person name="Ireland A."/>
            <person name="Larimer J."/>
            <person name="McCowan C."/>
            <person name="Murphy C."/>
            <person name="Pearson M."/>
            <person name="Poon T.W."/>
            <person name="Priest M."/>
            <person name="Roberts A."/>
            <person name="Saif S."/>
            <person name="Shea T."/>
            <person name="Sisk P."/>
            <person name="Sykes S."/>
            <person name="Wortman J."/>
            <person name="Nusbaum C."/>
            <person name="Birren B."/>
        </authorList>
    </citation>
    <scope>NUCLEOTIDE SEQUENCE [LARGE SCALE GENOMIC DNA]</scope>
    <source>
        <strain evidence="4 6">ATCC BAA-383</strain>
    </source>
</reference>
<comment type="caution">
    <text evidence="3">The sequence shown here is derived from an EMBL/GenBank/DDBJ whole genome shotgun (WGS) entry which is preliminary data.</text>
</comment>
<dbReference type="AlphaFoldDB" id="R2TIB1"/>
<dbReference type="SUPFAM" id="SSF63520">
    <property type="entry name" value="PTS-regulatory domain, PRD"/>
    <property type="match status" value="2"/>
</dbReference>
<dbReference type="eggNOG" id="COG3711">
    <property type="taxonomic scope" value="Bacteria"/>
</dbReference>
<sequence>MEIKRVLNNNAAITIDQSGSEIIVLGKGIAFQKQKGDLLEDQKIEKIFHLSNSDVFLRFQELLTEIPLEYMNLSDEIITMAKSELGKKLNDSIYVSFSDHLYNSVKRFKEGIVIKNALLWDIRRFYPVEYKIAVKALERIQETLDLRLPEDEAGFIALHFVNAEDLEANQDSYQVTKIMQEISNIVRYYFKIEFDEESLYYYRFITHLKFFAQRLTSHKLHSDKNEEGLVDVVKIRFQTAYACVEKVSEHIERNYQYVLTDEEKLYLTIHIHRVVYKD</sequence>
<feature type="domain" description="PRD" evidence="2">
    <location>
        <begin position="171"/>
        <end position="278"/>
    </location>
</feature>
<accession>R2TIB1</accession>
<dbReference type="InterPro" id="IPR011608">
    <property type="entry name" value="PRD"/>
</dbReference>
<organism evidence="3 5">
    <name type="scientific">Enterococcus moraviensis ATCC BAA-383</name>
    <dbReference type="NCBI Taxonomy" id="1158609"/>
    <lineage>
        <taxon>Bacteria</taxon>
        <taxon>Bacillati</taxon>
        <taxon>Bacillota</taxon>
        <taxon>Bacilli</taxon>
        <taxon>Lactobacillales</taxon>
        <taxon>Enterococcaceae</taxon>
        <taxon>Enterococcus</taxon>
    </lineage>
</organism>
<dbReference type="GO" id="GO:0003723">
    <property type="term" value="F:RNA binding"/>
    <property type="evidence" value="ECO:0007669"/>
    <property type="project" value="InterPro"/>
</dbReference>
<dbReference type="Proteomes" id="UP000013781">
    <property type="component" value="Unassembled WGS sequence"/>
</dbReference>
<dbReference type="OrthoDB" id="9813552at2"/>
<dbReference type="PANTHER" id="PTHR30185">
    <property type="entry name" value="CRYPTIC BETA-GLUCOSIDE BGL OPERON ANTITERMINATOR"/>
    <property type="match status" value="1"/>
</dbReference>
<dbReference type="PROSITE" id="PS51372">
    <property type="entry name" value="PRD_2"/>
    <property type="match status" value="2"/>
</dbReference>
<evidence type="ECO:0000256" key="1">
    <source>
        <dbReference type="ARBA" id="ARBA00022737"/>
    </source>
</evidence>
<reference evidence="3 5" key="1">
    <citation type="submission" date="2013-02" db="EMBL/GenBank/DDBJ databases">
        <title>The Genome Sequence of Enterococcus moraviensis BAA-383.</title>
        <authorList>
            <consortium name="The Broad Institute Genome Sequencing Platform"/>
            <consortium name="The Broad Institute Genome Sequencing Center for Infectious Disease"/>
            <person name="Earl A.M."/>
            <person name="Gilmore M.S."/>
            <person name="Lebreton F."/>
            <person name="Walker B."/>
            <person name="Young S.K."/>
            <person name="Zeng Q."/>
            <person name="Gargeya S."/>
            <person name="Fitzgerald M."/>
            <person name="Haas B."/>
            <person name="Abouelleil A."/>
            <person name="Alvarado L."/>
            <person name="Arachchi H.M."/>
            <person name="Berlin A.M."/>
            <person name="Chapman S.B."/>
            <person name="Dewar J."/>
            <person name="Goldberg J."/>
            <person name="Griggs A."/>
            <person name="Gujja S."/>
            <person name="Hansen M."/>
            <person name="Howarth C."/>
            <person name="Imamovic A."/>
            <person name="Larimer J."/>
            <person name="McCowan C."/>
            <person name="Murphy C."/>
            <person name="Neiman D."/>
            <person name="Pearson M."/>
            <person name="Priest M."/>
            <person name="Roberts A."/>
            <person name="Saif S."/>
            <person name="Shea T."/>
            <person name="Sisk P."/>
            <person name="Sykes S."/>
            <person name="Wortman J."/>
            <person name="Nusbaum C."/>
            <person name="Birren B."/>
        </authorList>
    </citation>
    <scope>NUCLEOTIDE SEQUENCE [LARGE SCALE GENOMIC DNA]</scope>
    <source>
        <strain evidence="3 5">ATCC BAA-383</strain>
    </source>
</reference>
<dbReference type="HOGENOM" id="CLU_078802_0_0_9"/>
<gene>
    <name evidence="4" type="ORF">I586_03019</name>
    <name evidence="3" type="ORF">UAY_00285</name>
</gene>
<dbReference type="SUPFAM" id="SSF50151">
    <property type="entry name" value="SacY-like RNA-binding domain"/>
    <property type="match status" value="1"/>
</dbReference>
<evidence type="ECO:0000313" key="5">
    <source>
        <dbReference type="Proteomes" id="UP000013781"/>
    </source>
</evidence>
<dbReference type="EMBL" id="ASWB01000004">
    <property type="protein sequence ID" value="EOT65285.1"/>
    <property type="molecule type" value="Genomic_DNA"/>
</dbReference>
<keyword evidence="6" id="KW-1185">Reference proteome</keyword>
<dbReference type="STRING" id="155617.RV09_GL003296"/>
<dbReference type="InterPro" id="IPR004341">
    <property type="entry name" value="CAT_RNA-bd_dom"/>
</dbReference>
<evidence type="ECO:0000259" key="2">
    <source>
        <dbReference type="PROSITE" id="PS51372"/>
    </source>
</evidence>
<dbReference type="Gene3D" id="2.30.24.10">
    <property type="entry name" value="CAT RNA-binding domain"/>
    <property type="match status" value="1"/>
</dbReference>
<dbReference type="PATRIC" id="fig|1158609.3.peg.270"/>
<dbReference type="NCBIfam" id="NF046042">
    <property type="entry name" value="LicT"/>
    <property type="match status" value="1"/>
</dbReference>
<evidence type="ECO:0000313" key="6">
    <source>
        <dbReference type="Proteomes" id="UP000014157"/>
    </source>
</evidence>
<dbReference type="Gene3D" id="1.10.1790.10">
    <property type="entry name" value="PRD domain"/>
    <property type="match status" value="2"/>
</dbReference>
<keyword evidence="1" id="KW-0677">Repeat</keyword>
<dbReference type="InterPro" id="IPR036650">
    <property type="entry name" value="CAT_RNA-bd_dom_sf"/>
</dbReference>
<dbReference type="Pfam" id="PF00874">
    <property type="entry name" value="PRD"/>
    <property type="match status" value="2"/>
</dbReference>
<dbReference type="EMBL" id="AJAS01000002">
    <property type="protein sequence ID" value="EOI06943.1"/>
    <property type="molecule type" value="Genomic_DNA"/>
</dbReference>
<dbReference type="Proteomes" id="UP000014157">
    <property type="component" value="Unassembled WGS sequence"/>
</dbReference>